<keyword evidence="3" id="KW-0238">DNA-binding</keyword>
<dbReference type="Gene3D" id="1.20.140.160">
    <property type="match status" value="1"/>
</dbReference>
<dbReference type="PIRSF" id="PIRSF000770">
    <property type="entry name" value="RNA_pol_sigma-SigE/K"/>
    <property type="match status" value="1"/>
</dbReference>
<dbReference type="InterPro" id="IPR013325">
    <property type="entry name" value="RNA_pol_sigma_r2"/>
</dbReference>
<accession>A0A3A9K9Z2</accession>
<dbReference type="Proteomes" id="UP000281498">
    <property type="component" value="Unassembled WGS sequence"/>
</dbReference>
<dbReference type="PANTHER" id="PTHR30385:SF7">
    <property type="entry name" value="RNA POLYMERASE SIGMA FACTOR FLIA"/>
    <property type="match status" value="1"/>
</dbReference>
<evidence type="ECO:0000256" key="5">
    <source>
        <dbReference type="SAM" id="MobiDB-lite"/>
    </source>
</evidence>
<dbReference type="Pfam" id="PF04545">
    <property type="entry name" value="Sigma70_r4"/>
    <property type="match status" value="1"/>
</dbReference>
<dbReference type="Pfam" id="PF04542">
    <property type="entry name" value="Sigma70_r2"/>
    <property type="match status" value="1"/>
</dbReference>
<evidence type="ECO:0000256" key="4">
    <source>
        <dbReference type="ARBA" id="ARBA00023163"/>
    </source>
</evidence>
<name>A0A3A9K9Z2_9BACI</name>
<dbReference type="SUPFAM" id="SSF88659">
    <property type="entry name" value="Sigma3 and sigma4 domains of RNA polymerase sigma factors"/>
    <property type="match status" value="2"/>
</dbReference>
<dbReference type="Gene3D" id="1.10.1740.10">
    <property type="match status" value="1"/>
</dbReference>
<dbReference type="NCBIfam" id="TIGR02937">
    <property type="entry name" value="sigma70-ECF"/>
    <property type="match status" value="1"/>
</dbReference>
<evidence type="ECO:0000256" key="2">
    <source>
        <dbReference type="ARBA" id="ARBA00023082"/>
    </source>
</evidence>
<dbReference type="GO" id="GO:0016987">
    <property type="term" value="F:sigma factor activity"/>
    <property type="evidence" value="ECO:0007669"/>
    <property type="project" value="UniProtKB-KW"/>
</dbReference>
<dbReference type="InterPro" id="IPR013324">
    <property type="entry name" value="RNA_pol_sigma_r3/r4-like"/>
</dbReference>
<organism evidence="7 8">
    <name type="scientific">Salipaludibacillus neizhouensis</name>
    <dbReference type="NCBI Taxonomy" id="885475"/>
    <lineage>
        <taxon>Bacteria</taxon>
        <taxon>Bacillati</taxon>
        <taxon>Bacillota</taxon>
        <taxon>Bacilli</taxon>
        <taxon>Bacillales</taxon>
        <taxon>Bacillaceae</taxon>
    </lineage>
</organism>
<gene>
    <name evidence="7" type="ORF">CR203_02985</name>
</gene>
<dbReference type="InterPro" id="IPR000943">
    <property type="entry name" value="RNA_pol_sigma70"/>
</dbReference>
<evidence type="ECO:0000256" key="1">
    <source>
        <dbReference type="ARBA" id="ARBA00023015"/>
    </source>
</evidence>
<dbReference type="InterPro" id="IPR012845">
    <property type="entry name" value="RNA_pol_sigma_FliA_WhiG"/>
</dbReference>
<dbReference type="InterPro" id="IPR007624">
    <property type="entry name" value="RNA_pol_sigma70_r3"/>
</dbReference>
<sequence length="256" mass="29715">MSKVKESVTLTKVWDRWVKDRDPLAGDRLIEVYLPLVDYHVQRISVNLPRSIQLDDLRSHGLVGLYDALEKFDHTRELKFDTYASFRIRGSIIDGLRKEDWLPRSIRDKSKKVEQTIEQLEQQHGRYVTSEEVASELGWSANDVTNTMNESFFSHLLSIDEPTSDTERDDTYSSSIVDQQTPTPEESLGTKARNQELAKYIKTLNENEQLVISLFYFEEFTLTEIGEVLNLSTSRISQIHSKTLFKLQQKLKKDNL</sequence>
<dbReference type="PANTHER" id="PTHR30385">
    <property type="entry name" value="SIGMA FACTOR F FLAGELLAR"/>
    <property type="match status" value="1"/>
</dbReference>
<keyword evidence="4" id="KW-0804">Transcription</keyword>
<dbReference type="PROSITE" id="PS00716">
    <property type="entry name" value="SIGMA70_2"/>
    <property type="match status" value="1"/>
</dbReference>
<feature type="region of interest" description="Disordered" evidence="5">
    <location>
        <begin position="161"/>
        <end position="189"/>
    </location>
</feature>
<dbReference type="InterPro" id="IPR007627">
    <property type="entry name" value="RNA_pol_sigma70_r2"/>
</dbReference>
<feature type="compositionally biased region" description="Polar residues" evidence="5">
    <location>
        <begin position="172"/>
        <end position="184"/>
    </location>
</feature>
<dbReference type="OrthoDB" id="9799825at2"/>
<dbReference type="GO" id="GO:0003677">
    <property type="term" value="F:DNA binding"/>
    <property type="evidence" value="ECO:0007669"/>
    <property type="project" value="UniProtKB-KW"/>
</dbReference>
<dbReference type="AlphaFoldDB" id="A0A3A9K9Z2"/>
<dbReference type="EMBL" id="PDOE01000001">
    <property type="protein sequence ID" value="RKL69019.1"/>
    <property type="molecule type" value="Genomic_DNA"/>
</dbReference>
<dbReference type="GO" id="GO:0003899">
    <property type="term" value="F:DNA-directed RNA polymerase activity"/>
    <property type="evidence" value="ECO:0007669"/>
    <property type="project" value="InterPro"/>
</dbReference>
<dbReference type="SUPFAM" id="SSF88946">
    <property type="entry name" value="Sigma2 domain of RNA polymerase sigma factors"/>
    <property type="match status" value="1"/>
</dbReference>
<evidence type="ECO:0000256" key="3">
    <source>
        <dbReference type="ARBA" id="ARBA00023125"/>
    </source>
</evidence>
<keyword evidence="2" id="KW-0731">Sigma factor</keyword>
<evidence type="ECO:0000259" key="6">
    <source>
        <dbReference type="PROSITE" id="PS00716"/>
    </source>
</evidence>
<dbReference type="InterPro" id="IPR014284">
    <property type="entry name" value="RNA_pol_sigma-70_dom"/>
</dbReference>
<dbReference type="PRINTS" id="PR00046">
    <property type="entry name" value="SIGMA70FCT"/>
</dbReference>
<protein>
    <submittedName>
        <fullName evidence="7">FliA/WhiG family RNA polymerase sigma factor</fullName>
    </submittedName>
</protein>
<dbReference type="NCBIfam" id="NF005809">
    <property type="entry name" value="PRK07670.1"/>
    <property type="match status" value="1"/>
</dbReference>
<dbReference type="GO" id="GO:0006352">
    <property type="term" value="P:DNA-templated transcription initiation"/>
    <property type="evidence" value="ECO:0007669"/>
    <property type="project" value="InterPro"/>
</dbReference>
<dbReference type="NCBIfam" id="NF005413">
    <property type="entry name" value="PRK06986.1"/>
    <property type="match status" value="1"/>
</dbReference>
<dbReference type="Pfam" id="PF04539">
    <property type="entry name" value="Sigma70_r3"/>
    <property type="match status" value="1"/>
</dbReference>
<evidence type="ECO:0000313" key="7">
    <source>
        <dbReference type="EMBL" id="RKL69019.1"/>
    </source>
</evidence>
<proteinExistence type="predicted"/>
<evidence type="ECO:0000313" key="8">
    <source>
        <dbReference type="Proteomes" id="UP000281498"/>
    </source>
</evidence>
<dbReference type="CDD" id="cd06171">
    <property type="entry name" value="Sigma70_r4"/>
    <property type="match status" value="1"/>
</dbReference>
<feature type="domain" description="RNA polymerase sigma-70" evidence="6">
    <location>
        <begin position="221"/>
        <end position="247"/>
    </location>
</feature>
<dbReference type="NCBIfam" id="TIGR02479">
    <property type="entry name" value="FliA_WhiG"/>
    <property type="match status" value="1"/>
</dbReference>
<dbReference type="InterPro" id="IPR007630">
    <property type="entry name" value="RNA_pol_sigma70_r4"/>
</dbReference>
<dbReference type="RefSeq" id="WP_110936342.1">
    <property type="nucleotide sequence ID" value="NZ_KZ614146.1"/>
</dbReference>
<reference evidence="7 8" key="1">
    <citation type="submission" date="2017-10" db="EMBL/GenBank/DDBJ databases">
        <title>Bacillus sp. nov., a halophilic bacterium isolated from a Keqin Lake.</title>
        <authorList>
            <person name="Wang H."/>
        </authorList>
    </citation>
    <scope>NUCLEOTIDE SEQUENCE [LARGE SCALE GENOMIC DNA]</scope>
    <source>
        <strain evidence="7 8">KCTC 13187</strain>
    </source>
</reference>
<keyword evidence="1" id="KW-0805">Transcription regulation</keyword>
<comment type="caution">
    <text evidence="7">The sequence shown here is derived from an EMBL/GenBank/DDBJ whole genome shotgun (WGS) entry which is preliminary data.</text>
</comment>
<keyword evidence="8" id="KW-1185">Reference proteome</keyword>